<evidence type="ECO:0000259" key="3">
    <source>
        <dbReference type="PROSITE" id="PS50211"/>
    </source>
</evidence>
<proteinExistence type="inferred from homology"/>
<dbReference type="AlphaFoldDB" id="A0AAD3TTN2"/>
<evidence type="ECO:0000256" key="1">
    <source>
        <dbReference type="ARBA" id="ARBA00007159"/>
    </source>
</evidence>
<reference evidence="4" key="2">
    <citation type="submission" date="2023-06" db="EMBL/GenBank/DDBJ databases">
        <authorList>
            <person name="Kobayashi Y."/>
            <person name="Kayamori A."/>
            <person name="Aoki K."/>
            <person name="Shiwa Y."/>
            <person name="Fujita N."/>
            <person name="Sugita T."/>
            <person name="Iwasaki W."/>
            <person name="Tanaka N."/>
            <person name="Takashima M."/>
        </authorList>
    </citation>
    <scope>NUCLEOTIDE SEQUENCE</scope>
    <source>
        <strain evidence="4">HIS016</strain>
    </source>
</reference>
<dbReference type="GO" id="GO:0055037">
    <property type="term" value="C:recycling endosome"/>
    <property type="evidence" value="ECO:0007669"/>
    <property type="project" value="TreeGrafter"/>
</dbReference>
<feature type="compositionally biased region" description="Low complexity" evidence="2">
    <location>
        <begin position="707"/>
        <end position="748"/>
    </location>
</feature>
<feature type="compositionally biased region" description="Pro residues" evidence="2">
    <location>
        <begin position="82"/>
        <end position="92"/>
    </location>
</feature>
<dbReference type="InterPro" id="IPR037516">
    <property type="entry name" value="Tripartite_DENN"/>
</dbReference>
<feature type="region of interest" description="Disordered" evidence="2">
    <location>
        <begin position="692"/>
        <end position="800"/>
    </location>
</feature>
<dbReference type="PANTHER" id="PTHR13677:SF0">
    <property type="entry name" value="LD41638P"/>
    <property type="match status" value="1"/>
</dbReference>
<evidence type="ECO:0000256" key="2">
    <source>
        <dbReference type="SAM" id="MobiDB-lite"/>
    </source>
</evidence>
<sequence>MTRAATGPTGGRSRAPDDESGDISLSLPLHPDDLPLAAGPAPAPRPGMAMRSSSVRLGLVGLGDDVEERARSAIGYRASPSTPSPGPAPTPPRRQFSGTDSLSPVSPVSPLLARRLTRSRSLNVCVPSIDLTAKSVQSSTSASYLTPEIAAPAPSPRPPPLVDDDTAARMARWVKEIVVCNFDLERGPVVERRAGRRRWGPGVKENVAFSSFPDTSLFTEGSIQFSFKIRHVPPDPAALAFPEPPSPNPVKVEPEKRADRTDRADEYRKWDERGREWMYGFVWFQQRRDRGIARGYMQKSVVILTHLPFPALWSAVLSHLAPAFFAHGYTALEMACRAIAGWPDPVPDTRVDLPLLSAVLSVKLPDRTDNPSVGWGEDPILAARPPSTPLRAFASFLPHLWSIWECLVLAEPVLVIAPDPRACSEIVWWLRELLRPIPLAGDFRPYLHIHDHDFSLLVNANKPQAGVLVGVTNPFFRNAASHWPNVIVVRPKEEARPGRPHQPQPAGFISKRQRSVQKDVALLKRLEALVSAGKLDDKGGNEALRTHFQQLTERFLVPLNRYFQTLVPPLSSGASTPRPTLSRASSFGPTPGLTPSMPSPSLANPSFGNLFGPNPTSLGLKPFSLPAFLAQLKHGPNPLQFRSKGLAGRARVEAEFYGTFCRSACFAGWLAARVQSLGAAGAGMGGPYSGFGSGRSSARVSGEAVAGPSSGLGSGLSSSSVSGDTGSGLSASGRSSESGERSGTSWSGERVRRSGRSEGTSEWSSADSGPEDTGDTPRVREPPLPLLVLDENAARRGDIK</sequence>
<feature type="region of interest" description="Disordered" evidence="2">
    <location>
        <begin position="572"/>
        <end position="599"/>
    </location>
</feature>
<evidence type="ECO:0000313" key="4">
    <source>
        <dbReference type="EMBL" id="GMK56685.1"/>
    </source>
</evidence>
<reference evidence="4" key="1">
    <citation type="journal article" date="2023" name="BMC Genomics">
        <title>Chromosome-level genome assemblies of Cutaneotrichosporon spp. (Trichosporonales, Basidiomycota) reveal imbalanced evolution between nucleotide sequences and chromosome synteny.</title>
        <authorList>
            <person name="Kobayashi Y."/>
            <person name="Kayamori A."/>
            <person name="Aoki K."/>
            <person name="Shiwa Y."/>
            <person name="Matsutani M."/>
            <person name="Fujita N."/>
            <person name="Sugita T."/>
            <person name="Iwasaki W."/>
            <person name="Tanaka N."/>
            <person name="Takashima M."/>
        </authorList>
    </citation>
    <scope>NUCLEOTIDE SEQUENCE</scope>
    <source>
        <strain evidence="4">HIS016</strain>
    </source>
</reference>
<dbReference type="GO" id="GO:0005085">
    <property type="term" value="F:guanyl-nucleotide exchange factor activity"/>
    <property type="evidence" value="ECO:0007669"/>
    <property type="project" value="InterPro"/>
</dbReference>
<feature type="region of interest" description="Disordered" evidence="2">
    <location>
        <begin position="1"/>
        <end position="52"/>
    </location>
</feature>
<keyword evidence="5" id="KW-1185">Reference proteome</keyword>
<gene>
    <name evidence="4" type="ORF">CspeluHIS016_0305250</name>
</gene>
<name>A0AAD3TTN2_9TREE</name>
<dbReference type="PROSITE" id="PS50211">
    <property type="entry name" value="DENN"/>
    <property type="match status" value="1"/>
</dbReference>
<feature type="region of interest" description="Disordered" evidence="2">
    <location>
        <begin position="70"/>
        <end position="108"/>
    </location>
</feature>
<feature type="region of interest" description="Disordered" evidence="2">
    <location>
        <begin position="493"/>
        <end position="513"/>
    </location>
</feature>
<feature type="compositionally biased region" description="Low complexity" evidence="2">
    <location>
        <begin position="24"/>
        <end position="51"/>
    </location>
</feature>
<dbReference type="InterPro" id="IPR024224">
    <property type="entry name" value="DENND6"/>
</dbReference>
<protein>
    <recommendedName>
        <fullName evidence="3">UDENN domain-containing protein</fullName>
    </recommendedName>
</protein>
<comment type="similarity">
    <text evidence="1">Belongs to the DENND6 family.</text>
</comment>
<accession>A0AAD3TTN2</accession>
<comment type="caution">
    <text evidence="4">The sequence shown here is derived from an EMBL/GenBank/DDBJ whole genome shotgun (WGS) entry which is preliminary data.</text>
</comment>
<dbReference type="Proteomes" id="UP001222932">
    <property type="component" value="Unassembled WGS sequence"/>
</dbReference>
<feature type="region of interest" description="Disordered" evidence="2">
    <location>
        <begin position="238"/>
        <end position="259"/>
    </location>
</feature>
<dbReference type="EMBL" id="BTCM01000003">
    <property type="protein sequence ID" value="GMK56685.1"/>
    <property type="molecule type" value="Genomic_DNA"/>
</dbReference>
<organism evidence="4 5">
    <name type="scientific">Cutaneotrichosporon spelunceum</name>
    <dbReference type="NCBI Taxonomy" id="1672016"/>
    <lineage>
        <taxon>Eukaryota</taxon>
        <taxon>Fungi</taxon>
        <taxon>Dikarya</taxon>
        <taxon>Basidiomycota</taxon>
        <taxon>Agaricomycotina</taxon>
        <taxon>Tremellomycetes</taxon>
        <taxon>Trichosporonales</taxon>
        <taxon>Trichosporonaceae</taxon>
        <taxon>Cutaneotrichosporon</taxon>
    </lineage>
</organism>
<feature type="domain" description="UDENN" evidence="3">
    <location>
        <begin position="205"/>
        <end position="680"/>
    </location>
</feature>
<dbReference type="PANTHER" id="PTHR13677">
    <property type="entry name" value="LD41638P"/>
    <property type="match status" value="1"/>
</dbReference>
<evidence type="ECO:0000313" key="5">
    <source>
        <dbReference type="Proteomes" id="UP001222932"/>
    </source>
</evidence>
<feature type="compositionally biased region" description="Polar residues" evidence="2">
    <location>
        <begin position="572"/>
        <end position="588"/>
    </location>
</feature>